<name>A0A9D9H050_9BACT</name>
<accession>A0A9D9H050</accession>
<dbReference type="Proteomes" id="UP000823632">
    <property type="component" value="Unassembled WGS sequence"/>
</dbReference>
<reference evidence="1" key="1">
    <citation type="submission" date="2020-10" db="EMBL/GenBank/DDBJ databases">
        <authorList>
            <person name="Gilroy R."/>
        </authorList>
    </citation>
    <scope>NUCLEOTIDE SEQUENCE</scope>
    <source>
        <strain evidence="1">10192</strain>
    </source>
</reference>
<protein>
    <submittedName>
        <fullName evidence="1">Uncharacterized protein</fullName>
    </submittedName>
</protein>
<reference evidence="1" key="2">
    <citation type="journal article" date="2021" name="PeerJ">
        <title>Extensive microbial diversity within the chicken gut microbiome revealed by metagenomics and culture.</title>
        <authorList>
            <person name="Gilroy R."/>
            <person name="Ravi A."/>
            <person name="Getino M."/>
            <person name="Pursley I."/>
            <person name="Horton D.L."/>
            <person name="Alikhan N.F."/>
            <person name="Baker D."/>
            <person name="Gharbi K."/>
            <person name="Hall N."/>
            <person name="Watson M."/>
            <person name="Adriaenssens E.M."/>
            <person name="Foster-Nyarko E."/>
            <person name="Jarju S."/>
            <person name="Secka A."/>
            <person name="Antonio M."/>
            <person name="Oren A."/>
            <person name="Chaudhuri R.R."/>
            <person name="La Ragione R."/>
            <person name="Hildebrand F."/>
            <person name="Pallen M.J."/>
        </authorList>
    </citation>
    <scope>NUCLEOTIDE SEQUENCE</scope>
    <source>
        <strain evidence="1">10192</strain>
    </source>
</reference>
<gene>
    <name evidence="1" type="ORF">IAC76_08000</name>
</gene>
<evidence type="ECO:0000313" key="1">
    <source>
        <dbReference type="EMBL" id="MBO8431314.1"/>
    </source>
</evidence>
<organism evidence="1 2">
    <name type="scientific">Candidatus Scatousia excrementipullorum</name>
    <dbReference type="NCBI Taxonomy" id="2840936"/>
    <lineage>
        <taxon>Bacteria</taxon>
        <taxon>Candidatus Scatousia</taxon>
    </lineage>
</organism>
<evidence type="ECO:0000313" key="2">
    <source>
        <dbReference type="Proteomes" id="UP000823632"/>
    </source>
</evidence>
<dbReference type="EMBL" id="JADIND010000176">
    <property type="protein sequence ID" value="MBO8431314.1"/>
    <property type="molecule type" value="Genomic_DNA"/>
</dbReference>
<comment type="caution">
    <text evidence="1">The sequence shown here is derived from an EMBL/GenBank/DDBJ whole genome shotgun (WGS) entry which is preliminary data.</text>
</comment>
<dbReference type="AlphaFoldDB" id="A0A9D9H050"/>
<proteinExistence type="predicted"/>
<feature type="non-terminal residue" evidence="1">
    <location>
        <position position="253"/>
    </location>
</feature>
<sequence>MILAVNNYETRKQQTQPQFKGVLDGALTNTLRTLDTNDMANAVLIDLGAMVLPRTYYDTKERNKYAGAETFFREISGTVINCLSAGILANIIGRIASKRVMPDVKINNNSWFSNDSIKTLKSAWDKGNGTTRSYAENIFNNLEGLDGRKINRFSDINWSKIDWIDEAKWKNIFWYNSDFKGIQNKLTTKEGFIETFTQIIDDKNINKYDKKNVLKIMEARLTNALGAGRDTALKIGDDKLTAKLENILRDAYD</sequence>